<dbReference type="SUPFAM" id="SSF49464">
    <property type="entry name" value="Carboxypeptidase regulatory domain-like"/>
    <property type="match status" value="1"/>
</dbReference>
<dbReference type="Pfam" id="PF07660">
    <property type="entry name" value="STN"/>
    <property type="match status" value="1"/>
</dbReference>
<dbReference type="InterPro" id="IPR037066">
    <property type="entry name" value="Plug_dom_sf"/>
</dbReference>
<evidence type="ECO:0000256" key="6">
    <source>
        <dbReference type="ARBA" id="ARBA00023237"/>
    </source>
</evidence>
<evidence type="ECO:0000313" key="11">
    <source>
        <dbReference type="Proteomes" id="UP000576368"/>
    </source>
</evidence>
<dbReference type="InterPro" id="IPR008969">
    <property type="entry name" value="CarboxyPept-like_regulatory"/>
</dbReference>
<dbReference type="InterPro" id="IPR039426">
    <property type="entry name" value="TonB-dep_rcpt-like"/>
</dbReference>
<keyword evidence="2 7" id="KW-0813">Transport</keyword>
<dbReference type="Gene3D" id="2.60.40.1120">
    <property type="entry name" value="Carboxypeptidase-like, regulatory domain"/>
    <property type="match status" value="1"/>
</dbReference>
<dbReference type="NCBIfam" id="TIGR04057">
    <property type="entry name" value="SusC_RagA_signa"/>
    <property type="match status" value="1"/>
</dbReference>
<evidence type="ECO:0000256" key="8">
    <source>
        <dbReference type="SAM" id="SignalP"/>
    </source>
</evidence>
<gene>
    <name evidence="10" type="ORF">GGR15_000372</name>
</gene>
<dbReference type="InterPro" id="IPR023997">
    <property type="entry name" value="TonB-dep_OMP_SusC/RagA_CS"/>
</dbReference>
<evidence type="ECO:0000259" key="9">
    <source>
        <dbReference type="SMART" id="SM00965"/>
    </source>
</evidence>
<evidence type="ECO:0000313" key="10">
    <source>
        <dbReference type="EMBL" id="NJC16770.1"/>
    </source>
</evidence>
<dbReference type="InterPro" id="IPR023996">
    <property type="entry name" value="TonB-dep_OMP_SusC/RagA"/>
</dbReference>
<dbReference type="InterPro" id="IPR012910">
    <property type="entry name" value="Plug_dom"/>
</dbReference>
<keyword evidence="8" id="KW-0732">Signal</keyword>
<organism evidence="10 11">
    <name type="scientific">Butyricimonas paravirosa</name>
    <dbReference type="NCBI Taxonomy" id="1472417"/>
    <lineage>
        <taxon>Bacteria</taxon>
        <taxon>Pseudomonadati</taxon>
        <taxon>Bacteroidota</taxon>
        <taxon>Bacteroidia</taxon>
        <taxon>Bacteroidales</taxon>
        <taxon>Odoribacteraceae</taxon>
        <taxon>Butyricimonas</taxon>
    </lineage>
</organism>
<dbReference type="AlphaFoldDB" id="A0A7X6BHE8"/>
<comment type="caution">
    <text evidence="10">The sequence shown here is derived from an EMBL/GenBank/DDBJ whole genome shotgun (WGS) entry which is preliminary data.</text>
</comment>
<dbReference type="RefSeq" id="WP_229782342.1">
    <property type="nucleotide sequence ID" value="NZ_BMPA01000001.1"/>
</dbReference>
<sequence>MMVEKFFFRKFNKSCAFLMLLLFAAGPLWAGHSPEKITLKVTNEKLVKVLEEIKKQSGYNFVYNEKFVKDLGGITVDVKEVSLDSVMKEVLKGTGLRYRIQDRIILLEKAPQVSNEKRFREIKGKVRDDRNESLPGVTVLIKGTSIGVSTDIDGNFSLNVPEGNDLLLISFVGMETLEVNLKGKTMPLDVVLKPKADELDEVVVTGYTQTTKRRSTGSVGIIKKEVFENRPVSSVDNLLQGQIAGVSVLATSGRPGASSKIRIRGTNTLTGNAEPLWVVDGVPLQKDIPDISAGQIKSGDFDNIFTTGLGGINPNDIESVTVLKDASAAAIYGSRAAGGVIVVTTKQGKAGKMKVNYSANVSIVLKPQRDMNLMNSREKLAWEQELWDEFSAKGFNSGTYYPVVGIVGMIRSGKDEFKGMSVAEQDAYIEDLASQTTDWVDILFRNSFSMSHHLSLSGGKEEFTYYLSFGYSNEKGTMKNNAYNRYNVSSKINLRPVERLNLQFGVDLASQKSDAPSMNVNPLEYAYYANPYERPYNEDGSYRGDYTYFTLNRVNGGFTEMLPEGGVNILREMEETSSDAYNTTVDLRFSVDYRLLSKFRVSGIASYSFTNNKTDNINGKESYAAFLDRLSFDSYPSTRTYGSITQTSANNSSYMARFQLGYDDLFNDQHRIGIIAGAEIRGDNAKSIYEKRYGYDDVTGNSSIPLPPKTGDNISYNQLISFGRIVDGLSGQSRTENRFASFYSAVDYTLRDKYMVSLSFRTDGSNNFGSDEQFNPTWSLGAAWHIGDEGFMQRINHVLSRLKLSLAMGYTGNINKTVKPNLIMSYESDYRKADNDMYRMGWIKNAPNPKLKWEKTRDMKVALDFGLFRDRISGVVEGYYRKSINCVTSVNVPVMTGFSSQSYNTSELENKGIEGTIRATILEYKGFRWNMSANIAWNQNKLTKYESPTGHIYGNLYVGYPLGAVFGGKTSGIDPTTGLYKFKLRSDAVINKETDYADATNYRFYLGTSTAPTTGGFNLNFSYKQFALNIGGAFTLGAKLLNDLNTPASYSSISVENKPSVEGGRESIPMRYNDLYVSHLNVRKDVVNRWRADQAVGTKYPRILDRYGERLYLDRTNPSSTDITNGALLENVSFLRVRDITFTYSLPEDILKKISLSSMSFYLSMNNFITITNYSGIDPETPGATYPVTRSVSFGLNIGF</sequence>
<dbReference type="InterPro" id="IPR011662">
    <property type="entry name" value="Secretin/TonB_short_N"/>
</dbReference>
<feature type="chain" id="PRO_5031523360" evidence="8">
    <location>
        <begin position="31"/>
        <end position="1200"/>
    </location>
</feature>
<keyword evidence="4 7" id="KW-0812">Transmembrane</keyword>
<reference evidence="10 11" key="1">
    <citation type="submission" date="2020-03" db="EMBL/GenBank/DDBJ databases">
        <title>Genomic Encyclopedia of Type Strains, Phase IV (KMG-IV): sequencing the most valuable type-strain genomes for metagenomic binning, comparative biology and taxonomic classification.</title>
        <authorList>
            <person name="Goeker M."/>
        </authorList>
    </citation>
    <scope>NUCLEOTIDE SEQUENCE [LARGE SCALE GENOMIC DNA]</scope>
    <source>
        <strain evidence="10 11">DSM 105722</strain>
    </source>
</reference>
<dbReference type="EMBL" id="JAATLI010000001">
    <property type="protein sequence ID" value="NJC16770.1"/>
    <property type="molecule type" value="Genomic_DNA"/>
</dbReference>
<protein>
    <submittedName>
        <fullName evidence="10">TonB-linked SusC/RagA family outer membrane protein</fullName>
    </submittedName>
</protein>
<evidence type="ECO:0000256" key="3">
    <source>
        <dbReference type="ARBA" id="ARBA00022452"/>
    </source>
</evidence>
<dbReference type="Pfam" id="PF13715">
    <property type="entry name" value="CarbopepD_reg_2"/>
    <property type="match status" value="1"/>
</dbReference>
<feature type="signal peptide" evidence="8">
    <location>
        <begin position="1"/>
        <end position="30"/>
    </location>
</feature>
<dbReference type="GeneID" id="86891832"/>
<accession>A0A7X6BHE8</accession>
<keyword evidence="5 7" id="KW-0472">Membrane</keyword>
<name>A0A7X6BHE8_9BACT</name>
<dbReference type="InterPro" id="IPR036942">
    <property type="entry name" value="Beta-barrel_TonB_sf"/>
</dbReference>
<dbReference type="Gene3D" id="2.170.130.10">
    <property type="entry name" value="TonB-dependent receptor, plug domain"/>
    <property type="match status" value="1"/>
</dbReference>
<dbReference type="Pfam" id="PF07715">
    <property type="entry name" value="Plug"/>
    <property type="match status" value="1"/>
</dbReference>
<feature type="domain" description="Secretin/TonB short N-terminal" evidence="9">
    <location>
        <begin position="59"/>
        <end position="110"/>
    </location>
</feature>
<dbReference type="Proteomes" id="UP000576368">
    <property type="component" value="Unassembled WGS sequence"/>
</dbReference>
<keyword evidence="6 7" id="KW-0998">Cell outer membrane</keyword>
<dbReference type="SMART" id="SM00965">
    <property type="entry name" value="STN"/>
    <property type="match status" value="1"/>
</dbReference>
<evidence type="ECO:0000256" key="5">
    <source>
        <dbReference type="ARBA" id="ARBA00023136"/>
    </source>
</evidence>
<keyword evidence="3 7" id="KW-1134">Transmembrane beta strand</keyword>
<dbReference type="Gene3D" id="2.40.170.20">
    <property type="entry name" value="TonB-dependent receptor, beta-barrel domain"/>
    <property type="match status" value="1"/>
</dbReference>
<dbReference type="GO" id="GO:0009279">
    <property type="term" value="C:cell outer membrane"/>
    <property type="evidence" value="ECO:0007669"/>
    <property type="project" value="UniProtKB-SubCell"/>
</dbReference>
<comment type="similarity">
    <text evidence="7">Belongs to the TonB-dependent receptor family.</text>
</comment>
<evidence type="ECO:0000256" key="4">
    <source>
        <dbReference type="ARBA" id="ARBA00022692"/>
    </source>
</evidence>
<dbReference type="NCBIfam" id="TIGR04056">
    <property type="entry name" value="OMP_RagA_SusC"/>
    <property type="match status" value="1"/>
</dbReference>
<evidence type="ECO:0000256" key="2">
    <source>
        <dbReference type="ARBA" id="ARBA00022448"/>
    </source>
</evidence>
<proteinExistence type="inferred from homology"/>
<dbReference type="SUPFAM" id="SSF56935">
    <property type="entry name" value="Porins"/>
    <property type="match status" value="1"/>
</dbReference>
<dbReference type="PROSITE" id="PS52016">
    <property type="entry name" value="TONB_DEPENDENT_REC_3"/>
    <property type="match status" value="1"/>
</dbReference>
<evidence type="ECO:0000256" key="7">
    <source>
        <dbReference type="PROSITE-ProRule" id="PRU01360"/>
    </source>
</evidence>
<comment type="subcellular location">
    <subcellularLocation>
        <location evidence="1 7">Cell outer membrane</location>
        <topology evidence="1 7">Multi-pass membrane protein</topology>
    </subcellularLocation>
</comment>
<evidence type="ECO:0000256" key="1">
    <source>
        <dbReference type="ARBA" id="ARBA00004571"/>
    </source>
</evidence>